<dbReference type="Proteomes" id="UP000008633">
    <property type="component" value="Chromosome"/>
</dbReference>
<dbReference type="KEGG" id="nsa:Nitsa_0630"/>
<evidence type="ECO:0000313" key="2">
    <source>
        <dbReference type="EMBL" id="ADV45898.1"/>
    </source>
</evidence>
<organism evidence="2 3">
    <name type="scientific">Nitratifractor salsuginis (strain DSM 16511 / JCM 12458 / E9I37-1)</name>
    <dbReference type="NCBI Taxonomy" id="749222"/>
    <lineage>
        <taxon>Bacteria</taxon>
        <taxon>Pseudomonadati</taxon>
        <taxon>Campylobacterota</taxon>
        <taxon>Epsilonproteobacteria</taxon>
        <taxon>Campylobacterales</taxon>
        <taxon>Sulfurovaceae</taxon>
        <taxon>Nitratifractor</taxon>
    </lineage>
</organism>
<sequence length="137" mass="15461">MPSSSKKILFVLIAASFTMLTARPISAPLAVFESTKLPHRTLKEGPSIFGTLPFFNEKNATEAEKQEYKKMVKEVKEREKANEKYRHSKAMQVFESTKIHRDPSQGPSAVRKAFSEVFSAVGLEENEGNEKKVENNK</sequence>
<keyword evidence="3" id="KW-1185">Reference proteome</keyword>
<evidence type="ECO:0000313" key="3">
    <source>
        <dbReference type="Proteomes" id="UP000008633"/>
    </source>
</evidence>
<dbReference type="EMBL" id="CP002452">
    <property type="protein sequence ID" value="ADV45898.1"/>
    <property type="molecule type" value="Genomic_DNA"/>
</dbReference>
<reference evidence="3" key="2">
    <citation type="submission" date="2011-01" db="EMBL/GenBank/DDBJ databases">
        <title>The complete genome of Nitratifractor salsuginis DSM 16511.</title>
        <authorList>
            <consortium name="US DOE Joint Genome Institute (JGI-PGF)"/>
            <person name="Lucas S."/>
            <person name="Copeland A."/>
            <person name="Lapidus A."/>
            <person name="Bruce D."/>
            <person name="Goodwin L."/>
            <person name="Pitluck S."/>
            <person name="Kyrpides N."/>
            <person name="Mavromatis K."/>
            <person name="Ivanova N."/>
            <person name="Mikhailova N."/>
            <person name="Zeytun A."/>
            <person name="Detter J.C."/>
            <person name="Tapia R."/>
            <person name="Han C."/>
            <person name="Land M."/>
            <person name="Hauser L."/>
            <person name="Markowitz V."/>
            <person name="Cheng J.-F."/>
            <person name="Hugenholtz P."/>
            <person name="Woyke T."/>
            <person name="Wu D."/>
            <person name="Tindall B."/>
            <person name="Schuetze A."/>
            <person name="Brambilla E."/>
            <person name="Klenk H.-P."/>
            <person name="Eisen J.A."/>
        </authorList>
    </citation>
    <scope>NUCLEOTIDE SEQUENCE [LARGE SCALE GENOMIC DNA]</scope>
    <source>
        <strain evidence="3">DSM 16511 / JCM 12458 / E9I37-1</strain>
    </source>
</reference>
<proteinExistence type="predicted"/>
<keyword evidence="1" id="KW-0732">Signal</keyword>
<dbReference type="RefSeq" id="WP_013553593.1">
    <property type="nucleotide sequence ID" value="NC_014935.1"/>
</dbReference>
<accession>E6X1G5</accession>
<reference evidence="2 3" key="1">
    <citation type="journal article" date="2011" name="Stand. Genomic Sci.">
        <title>Complete genome sequence of Nitratifractor salsuginis type strain (E9I37-1).</title>
        <authorList>
            <person name="Anderson I."/>
            <person name="Sikorski J."/>
            <person name="Zeytun A."/>
            <person name="Nolan M."/>
            <person name="Lapidus A."/>
            <person name="Lucas S."/>
            <person name="Hammon N."/>
            <person name="Deshpande S."/>
            <person name="Cheng J.F."/>
            <person name="Tapia R."/>
            <person name="Han C."/>
            <person name="Goodwin L."/>
            <person name="Pitluck S."/>
            <person name="Liolios K."/>
            <person name="Pagani I."/>
            <person name="Ivanova N."/>
            <person name="Huntemann M."/>
            <person name="Mavromatis K."/>
            <person name="Ovchinikova G."/>
            <person name="Pati A."/>
            <person name="Chen A."/>
            <person name="Palaniappan K."/>
            <person name="Land M."/>
            <person name="Hauser L."/>
            <person name="Brambilla E.M."/>
            <person name="Ngatchou-Djao O.D."/>
            <person name="Rohde M."/>
            <person name="Tindall B.J."/>
            <person name="Goker M."/>
            <person name="Detter J.C."/>
            <person name="Woyke T."/>
            <person name="Bristow J."/>
            <person name="Eisen J.A."/>
            <person name="Markowitz V."/>
            <person name="Hugenholtz P."/>
            <person name="Klenk H.P."/>
            <person name="Kyrpides N.C."/>
        </authorList>
    </citation>
    <scope>NUCLEOTIDE SEQUENCE [LARGE SCALE GENOMIC DNA]</scope>
    <source>
        <strain evidence="3">DSM 16511 / JCM 12458 / E9I37-1</strain>
    </source>
</reference>
<protein>
    <submittedName>
        <fullName evidence="2">Uncharacterized protein</fullName>
    </submittedName>
</protein>
<evidence type="ECO:0000256" key="1">
    <source>
        <dbReference type="SAM" id="SignalP"/>
    </source>
</evidence>
<name>E6X1G5_NITSE</name>
<dbReference type="STRING" id="749222.Nitsa_0630"/>
<feature type="signal peptide" evidence="1">
    <location>
        <begin position="1"/>
        <end position="27"/>
    </location>
</feature>
<dbReference type="AlphaFoldDB" id="E6X1G5"/>
<dbReference type="HOGENOM" id="CLU_1863075_0_0_7"/>
<gene>
    <name evidence="2" type="ordered locus">Nitsa_0630</name>
</gene>
<feature type="chain" id="PRO_5003215359" evidence="1">
    <location>
        <begin position="28"/>
        <end position="137"/>
    </location>
</feature>